<dbReference type="GO" id="GO:0006357">
    <property type="term" value="P:regulation of transcription by RNA polymerase II"/>
    <property type="evidence" value="ECO:0007669"/>
    <property type="project" value="TreeGrafter"/>
</dbReference>
<dbReference type="PANTHER" id="PTHR22846">
    <property type="entry name" value="WD40 REPEAT PROTEIN"/>
    <property type="match status" value="1"/>
</dbReference>
<dbReference type="GeneID" id="19322392"/>
<dbReference type="Proteomes" id="UP000014074">
    <property type="component" value="Unassembled WGS sequence"/>
</dbReference>
<dbReference type="SMART" id="SM00320">
    <property type="entry name" value="WD40"/>
    <property type="match status" value="5"/>
</dbReference>
<dbReference type="SUPFAM" id="SSF50978">
    <property type="entry name" value="WD40 repeat-like"/>
    <property type="match status" value="1"/>
</dbReference>
<proteinExistence type="predicted"/>
<sequence>MKELLDSDRVNFLIWRQYVQSQVPRDVPATAEATQHGVFGPLIAQPPHKEEDFEDEPELVEETEISSRKRQVDRQLNIANGSPAKRQRLSNGYENGAETATTPMEIDPQNQLADNHAYPSPLEGEQATTPITRTDGPEQGTQIDKVDELAPETIFLRLGADESSVSSSSAANAATAAATVAGAGEASPSRASQNPIVLHCEWNPREPSLLAAAGSDALARVWTVSRATAQELVADHVNGVSRPFNDLTDHDMPKDSTVTAMAWNVDGTAIALATQSDNKAHLNVWDADGTHMQRFDIAEPPVIKLRWNPNNDSILGIAPDKKGTVITIFAAEIANTVSYCLLDHDLTSDPLDASWLSASEFVLCGGDLLLSLRYAEGSIVPQRKFDTGPDARLSHVQFDDRSRLVATASEKGIIDLWNEAGVHRSISAHLGPITSFVWQPLQAEARQDERLLASGGEDGAIVIWNVLAPDNKPKCSMTMELPIVALAFTPDGAFIAGATTDRILIWKVGEHAIPRASWSRAPHPGWLSPRMNGDVEEEDTHCLCWDATGQKLAYGANSRLAVINFR</sequence>
<accession>R8BY87</accession>
<dbReference type="PANTHER" id="PTHR22846:SF2">
    <property type="entry name" value="F-BOX-LIKE_WD REPEAT-CONTAINING PROTEIN EBI"/>
    <property type="match status" value="1"/>
</dbReference>
<evidence type="ECO:0000256" key="1">
    <source>
        <dbReference type="ARBA" id="ARBA00004123"/>
    </source>
</evidence>
<keyword evidence="2 5" id="KW-0853">WD repeat</keyword>
<evidence type="ECO:0000313" key="8">
    <source>
        <dbReference type="Proteomes" id="UP000014074"/>
    </source>
</evidence>
<dbReference type="InterPro" id="IPR001680">
    <property type="entry name" value="WD40_rpt"/>
</dbReference>
<reference evidence="8" key="1">
    <citation type="journal article" date="2013" name="Genome Announc.">
        <title>Draft genome sequence of the ascomycete Phaeoacremonium aleophilum strain UCR-PA7, a causal agent of the esca disease complex in grapevines.</title>
        <authorList>
            <person name="Blanco-Ulate B."/>
            <person name="Rolshausen P."/>
            <person name="Cantu D."/>
        </authorList>
    </citation>
    <scope>NUCLEOTIDE SEQUENCE [LARGE SCALE GENOMIC DNA]</scope>
    <source>
        <strain evidence="8">UCR-PA7</strain>
    </source>
</reference>
<dbReference type="HOGENOM" id="CLU_018409_0_0_1"/>
<dbReference type="Gene3D" id="2.130.10.10">
    <property type="entry name" value="YVTN repeat-like/Quinoprotein amine dehydrogenase"/>
    <property type="match status" value="1"/>
</dbReference>
<keyword evidence="3" id="KW-0677">Repeat</keyword>
<evidence type="ECO:0000256" key="4">
    <source>
        <dbReference type="ARBA" id="ARBA00023242"/>
    </source>
</evidence>
<keyword evidence="4" id="KW-0539">Nucleus</keyword>
<dbReference type="Pfam" id="PF00400">
    <property type="entry name" value="WD40"/>
    <property type="match status" value="1"/>
</dbReference>
<dbReference type="KEGG" id="tmn:UCRPA7_217"/>
<dbReference type="PROSITE" id="PS50082">
    <property type="entry name" value="WD_REPEATS_2"/>
    <property type="match status" value="1"/>
</dbReference>
<dbReference type="GO" id="GO:0003714">
    <property type="term" value="F:transcription corepressor activity"/>
    <property type="evidence" value="ECO:0007669"/>
    <property type="project" value="InterPro"/>
</dbReference>
<dbReference type="RefSeq" id="XP_007911006.1">
    <property type="nucleotide sequence ID" value="XM_007912815.1"/>
</dbReference>
<evidence type="ECO:0000313" key="7">
    <source>
        <dbReference type="EMBL" id="EOO04300.1"/>
    </source>
</evidence>
<dbReference type="AlphaFoldDB" id="R8BY87"/>
<dbReference type="InterPro" id="IPR036322">
    <property type="entry name" value="WD40_repeat_dom_sf"/>
</dbReference>
<dbReference type="InterPro" id="IPR015943">
    <property type="entry name" value="WD40/YVTN_repeat-like_dom_sf"/>
</dbReference>
<feature type="repeat" description="WD" evidence="5">
    <location>
        <begin position="426"/>
        <end position="466"/>
    </location>
</feature>
<evidence type="ECO:0000256" key="2">
    <source>
        <dbReference type="ARBA" id="ARBA00022574"/>
    </source>
</evidence>
<feature type="region of interest" description="Disordered" evidence="6">
    <location>
        <begin position="63"/>
        <end position="145"/>
    </location>
</feature>
<comment type="subcellular location">
    <subcellularLocation>
        <location evidence="1">Nucleus</location>
    </subcellularLocation>
</comment>
<dbReference type="InterPro" id="IPR019775">
    <property type="entry name" value="WD40_repeat_CS"/>
</dbReference>
<dbReference type="EMBL" id="KB932781">
    <property type="protein sequence ID" value="EOO04300.1"/>
    <property type="molecule type" value="Genomic_DNA"/>
</dbReference>
<evidence type="ECO:0000256" key="6">
    <source>
        <dbReference type="SAM" id="MobiDB-lite"/>
    </source>
</evidence>
<protein>
    <submittedName>
        <fullName evidence="7">Putative wd repeat protein</fullName>
    </submittedName>
</protein>
<dbReference type="PROSITE" id="PS00678">
    <property type="entry name" value="WD_REPEATS_1"/>
    <property type="match status" value="1"/>
</dbReference>
<dbReference type="OrthoDB" id="1367865at2759"/>
<evidence type="ECO:0000256" key="5">
    <source>
        <dbReference type="PROSITE-ProRule" id="PRU00221"/>
    </source>
</evidence>
<dbReference type="eggNOG" id="KOG0273">
    <property type="taxonomic scope" value="Eukaryota"/>
</dbReference>
<gene>
    <name evidence="7" type="ORF">UCRPA7_217</name>
</gene>
<name>R8BY87_PHAM7</name>
<organism evidence="7 8">
    <name type="scientific">Phaeoacremonium minimum (strain UCR-PA7)</name>
    <name type="common">Esca disease fungus</name>
    <name type="synonym">Togninia minima</name>
    <dbReference type="NCBI Taxonomy" id="1286976"/>
    <lineage>
        <taxon>Eukaryota</taxon>
        <taxon>Fungi</taxon>
        <taxon>Dikarya</taxon>
        <taxon>Ascomycota</taxon>
        <taxon>Pezizomycotina</taxon>
        <taxon>Sordariomycetes</taxon>
        <taxon>Sordariomycetidae</taxon>
        <taxon>Togniniales</taxon>
        <taxon>Togniniaceae</taxon>
        <taxon>Phaeoacremonium</taxon>
    </lineage>
</organism>
<dbReference type="GO" id="GO:0034967">
    <property type="term" value="C:Set3 complex"/>
    <property type="evidence" value="ECO:0007669"/>
    <property type="project" value="TreeGrafter"/>
</dbReference>
<feature type="compositionally biased region" description="Polar residues" evidence="6">
    <location>
        <begin position="89"/>
        <end position="113"/>
    </location>
</feature>
<dbReference type="InterPro" id="IPR045183">
    <property type="entry name" value="Ebi-like"/>
</dbReference>
<evidence type="ECO:0000256" key="3">
    <source>
        <dbReference type="ARBA" id="ARBA00022737"/>
    </source>
</evidence>
<keyword evidence="8" id="KW-1185">Reference proteome</keyword>